<dbReference type="Pfam" id="PF02289">
    <property type="entry name" value="MCH"/>
    <property type="match status" value="1"/>
</dbReference>
<evidence type="ECO:0000256" key="12">
    <source>
        <dbReference type="HAMAP-Rule" id="MF_00486"/>
    </source>
</evidence>
<gene>
    <name evidence="12 13" type="primary">mch</name>
    <name evidence="13" type="ORF">Pan14r_02310</name>
</gene>
<accession>A0A5C5Y086</accession>
<evidence type="ECO:0000256" key="11">
    <source>
        <dbReference type="ARBA" id="ARBA00048684"/>
    </source>
</evidence>
<comment type="caution">
    <text evidence="13">The sequence shown here is derived from an EMBL/GenBank/DDBJ whole genome shotgun (WGS) entry which is preliminary data.</text>
</comment>
<comment type="pathway">
    <text evidence="3 12">One-carbon metabolism; formaldehyde degradation; formate from formaldehyde (H(4)MPT route): step 3/5.</text>
</comment>
<protein>
    <recommendedName>
        <fullName evidence="6 12">Methenyltetrahydromethanopterin cyclohydrolase</fullName>
        <ecNumber evidence="5 12">3.5.4.27</ecNumber>
    </recommendedName>
    <alternativeName>
        <fullName evidence="10 12">Methenyl-H4MPT cyclohydrolase</fullName>
    </alternativeName>
</protein>
<comment type="catalytic activity">
    <reaction evidence="11 12">
        <text>5,10-methenyl-5,6,7,8-tetrahydromethanopterin + H2O = N(5)-formyl-5,6,7,8-tetrahydromethanopterin + H(+)</text>
        <dbReference type="Rhea" id="RHEA:19053"/>
        <dbReference type="ChEBI" id="CHEBI:15377"/>
        <dbReference type="ChEBI" id="CHEBI:15378"/>
        <dbReference type="ChEBI" id="CHEBI:58018"/>
        <dbReference type="ChEBI" id="CHEBI:58337"/>
        <dbReference type="EC" id="3.5.4.27"/>
    </reaction>
</comment>
<proteinExistence type="inferred from homology"/>
<keyword evidence="9 12" id="KW-0378">Hydrolase</keyword>
<organism evidence="13 14">
    <name type="scientific">Crateriforma conspicua</name>
    <dbReference type="NCBI Taxonomy" id="2527996"/>
    <lineage>
        <taxon>Bacteria</taxon>
        <taxon>Pseudomonadati</taxon>
        <taxon>Planctomycetota</taxon>
        <taxon>Planctomycetia</taxon>
        <taxon>Planctomycetales</taxon>
        <taxon>Planctomycetaceae</taxon>
        <taxon>Crateriforma</taxon>
    </lineage>
</organism>
<comment type="function">
    <text evidence="1 12">Catalyzes the hydrolysis of methenyl-H(4)MPT(+) to 5-formyl-H(4)MPT.</text>
</comment>
<evidence type="ECO:0000256" key="4">
    <source>
        <dbReference type="ARBA" id="ARBA00006902"/>
    </source>
</evidence>
<evidence type="ECO:0000256" key="2">
    <source>
        <dbReference type="ARBA" id="ARBA00004496"/>
    </source>
</evidence>
<dbReference type="Gene3D" id="3.10.340.11">
    <property type="entry name" value="Methenyltetrahydromethanopterin Cyclohydrolase, Chain A, domain 1"/>
    <property type="match status" value="1"/>
</dbReference>
<dbReference type="InterPro" id="IPR003209">
    <property type="entry name" value="METHMP_CycHdrlase"/>
</dbReference>
<dbReference type="GO" id="GO:0046294">
    <property type="term" value="P:formaldehyde catabolic process"/>
    <property type="evidence" value="ECO:0007669"/>
    <property type="project" value="UniProtKB-UniRule"/>
</dbReference>
<evidence type="ECO:0000256" key="9">
    <source>
        <dbReference type="ARBA" id="ARBA00022801"/>
    </source>
</evidence>
<keyword evidence="8 12" id="KW-0554">One-carbon metabolism</keyword>
<evidence type="ECO:0000313" key="13">
    <source>
        <dbReference type="EMBL" id="TWT67993.1"/>
    </source>
</evidence>
<dbReference type="GO" id="GO:0018759">
    <property type="term" value="F:methenyltetrahydromethanopterin cyclohydrolase activity"/>
    <property type="evidence" value="ECO:0007669"/>
    <property type="project" value="UniProtKB-UniRule"/>
</dbReference>
<sequence>MLNQEAYELFEHTCDYAENFGLRLHSVAGGRLLDAGVQTPGSLDAGLLLARLCMGDQADIAIVPADPDRFVTSNHVHVRTDAPLWACLGAQYAGWPVQTDDFFAMGSGPMRLLRGREAALKDLGLAEEGPIAVGVLESDKLPGESVFAHIAQECGIQPDGVHLAIAPSHSIAGGTQVVARSIETAMHKLHELKFDVRSIVSATGTAPLPPPSKPGDMVSGIGRTNDAMLYGANVTLWAEADDQAIESVIEQVPSSSSGDYGRPFAQIFKGYEYDFYKVDPMLFSPARVTIHGLRSGRTWIAGRFNTDVLRESFLG</sequence>
<evidence type="ECO:0000256" key="7">
    <source>
        <dbReference type="ARBA" id="ARBA00022490"/>
    </source>
</evidence>
<evidence type="ECO:0000256" key="5">
    <source>
        <dbReference type="ARBA" id="ARBA00012765"/>
    </source>
</evidence>
<keyword evidence="7 12" id="KW-0963">Cytoplasm</keyword>
<dbReference type="RefSeq" id="WP_146438072.1">
    <property type="nucleotide sequence ID" value="NZ_SJPL01000001.1"/>
</dbReference>
<evidence type="ECO:0000256" key="1">
    <source>
        <dbReference type="ARBA" id="ARBA00004058"/>
    </source>
</evidence>
<dbReference type="OrthoDB" id="241529at2"/>
<evidence type="ECO:0000256" key="10">
    <source>
        <dbReference type="ARBA" id="ARBA00030468"/>
    </source>
</evidence>
<dbReference type="GO" id="GO:0005737">
    <property type="term" value="C:cytoplasm"/>
    <property type="evidence" value="ECO:0007669"/>
    <property type="project" value="UniProtKB-SubCell"/>
</dbReference>
<evidence type="ECO:0000256" key="3">
    <source>
        <dbReference type="ARBA" id="ARBA00005087"/>
    </source>
</evidence>
<dbReference type="Proteomes" id="UP000317238">
    <property type="component" value="Unassembled WGS sequence"/>
</dbReference>
<reference evidence="13 14" key="1">
    <citation type="submission" date="2019-02" db="EMBL/GenBank/DDBJ databases">
        <title>Deep-cultivation of Planctomycetes and their phenomic and genomic characterization uncovers novel biology.</title>
        <authorList>
            <person name="Wiegand S."/>
            <person name="Jogler M."/>
            <person name="Boedeker C."/>
            <person name="Pinto D."/>
            <person name="Vollmers J."/>
            <person name="Rivas-Marin E."/>
            <person name="Kohn T."/>
            <person name="Peeters S.H."/>
            <person name="Heuer A."/>
            <person name="Rast P."/>
            <person name="Oberbeckmann S."/>
            <person name="Bunk B."/>
            <person name="Jeske O."/>
            <person name="Meyerdierks A."/>
            <person name="Storesund J.E."/>
            <person name="Kallscheuer N."/>
            <person name="Luecker S."/>
            <person name="Lage O.M."/>
            <person name="Pohl T."/>
            <person name="Merkel B.J."/>
            <person name="Hornburger P."/>
            <person name="Mueller R.-W."/>
            <person name="Bruemmer F."/>
            <person name="Labrenz M."/>
            <person name="Spormann A.M."/>
            <person name="Op Den Camp H."/>
            <person name="Overmann J."/>
            <person name="Amann R."/>
            <person name="Jetten M.S.M."/>
            <person name="Mascher T."/>
            <person name="Medema M.H."/>
            <person name="Devos D.P."/>
            <person name="Kaster A.-K."/>
            <person name="Ovreas L."/>
            <person name="Rohde M."/>
            <person name="Galperin M.Y."/>
            <person name="Jogler C."/>
        </authorList>
    </citation>
    <scope>NUCLEOTIDE SEQUENCE [LARGE SCALE GENOMIC DNA]</scope>
    <source>
        <strain evidence="13 14">Pan14r</strain>
    </source>
</reference>
<evidence type="ECO:0000313" key="14">
    <source>
        <dbReference type="Proteomes" id="UP000317238"/>
    </source>
</evidence>
<dbReference type="AlphaFoldDB" id="A0A5C5Y086"/>
<dbReference type="EMBL" id="SJPL01000001">
    <property type="protein sequence ID" value="TWT67993.1"/>
    <property type="molecule type" value="Genomic_DNA"/>
</dbReference>
<dbReference type="UniPathway" id="UPA00562">
    <property type="reaction ID" value="UER00703"/>
</dbReference>
<dbReference type="SUPFAM" id="SSF56199">
    <property type="entry name" value="Methenyltetrahydromethanopterin cyclohydrolase"/>
    <property type="match status" value="1"/>
</dbReference>
<dbReference type="GO" id="GO:0006730">
    <property type="term" value="P:one-carbon metabolic process"/>
    <property type="evidence" value="ECO:0007669"/>
    <property type="project" value="UniProtKB-UniRule"/>
</dbReference>
<comment type="subcellular location">
    <subcellularLocation>
        <location evidence="2 12">Cytoplasm</location>
    </subcellularLocation>
</comment>
<dbReference type="HAMAP" id="MF_00486">
    <property type="entry name" value="McH"/>
    <property type="match status" value="1"/>
</dbReference>
<keyword evidence="14" id="KW-1185">Reference proteome</keyword>
<evidence type="ECO:0000256" key="6">
    <source>
        <dbReference type="ARBA" id="ARBA00020597"/>
    </source>
</evidence>
<dbReference type="EC" id="3.5.4.27" evidence="5 12"/>
<dbReference type="NCBIfam" id="TIGR03120">
    <property type="entry name" value="one_C_mch"/>
    <property type="match status" value="1"/>
</dbReference>
<name>A0A5C5Y086_9PLAN</name>
<evidence type="ECO:0000256" key="8">
    <source>
        <dbReference type="ARBA" id="ARBA00022563"/>
    </source>
</evidence>
<comment type="similarity">
    <text evidence="4 12">Belongs to the MCH family.</text>
</comment>
<dbReference type="Gene3D" id="3.30.1030.10">
    <property type="entry name" value="Methenyltetrahydromethanopterin Cyclohydrolase, Chain A, domain 2"/>
    <property type="match status" value="1"/>
</dbReference>